<evidence type="ECO:0000313" key="8">
    <source>
        <dbReference type="EMBL" id="CAI6344382.1"/>
    </source>
</evidence>
<feature type="transmembrane region" description="Helical" evidence="7">
    <location>
        <begin position="241"/>
        <end position="262"/>
    </location>
</feature>
<evidence type="ECO:0000256" key="5">
    <source>
        <dbReference type="ARBA" id="ARBA00022989"/>
    </source>
</evidence>
<evidence type="ECO:0000256" key="7">
    <source>
        <dbReference type="SAM" id="Phobius"/>
    </source>
</evidence>
<dbReference type="GO" id="GO:0016020">
    <property type="term" value="C:membrane"/>
    <property type="evidence" value="ECO:0007669"/>
    <property type="project" value="UniProtKB-SubCell"/>
</dbReference>
<dbReference type="Proteomes" id="UP001160148">
    <property type="component" value="Unassembled WGS sequence"/>
</dbReference>
<evidence type="ECO:0000313" key="9">
    <source>
        <dbReference type="Proteomes" id="UP001160148"/>
    </source>
</evidence>
<dbReference type="Gene3D" id="1.20.1250.20">
    <property type="entry name" value="MFS general substrate transporter like domains"/>
    <property type="match status" value="1"/>
</dbReference>
<accession>A0AAV0VJD4</accession>
<dbReference type="InterPro" id="IPR000109">
    <property type="entry name" value="POT_fam"/>
</dbReference>
<dbReference type="InterPro" id="IPR036259">
    <property type="entry name" value="MFS_trans_sf"/>
</dbReference>
<evidence type="ECO:0000256" key="4">
    <source>
        <dbReference type="ARBA" id="ARBA00022856"/>
    </source>
</evidence>
<dbReference type="PANTHER" id="PTHR11654">
    <property type="entry name" value="OLIGOPEPTIDE TRANSPORTER-RELATED"/>
    <property type="match status" value="1"/>
</dbReference>
<sequence length="269" mass="30667">MALYGLVFVSIGVGGIKCCIAAFGVDQLIGNDQNVTSTQVHVFFSTFYFSIHLGVFFGMITSPIINKILLYSGHNVNEYVIRFGMVVITMAISISVFVCGTPYYLFRKSLPNILPKMIKCILFSLWKQLTSPCKETKNEHWLEMGKTSFPNDIINDTKKTLHMLCLYIPLSIFWSLFDQQHTTWIFQASRTSDHLFGLPFSVYMLQVINPLLVLFTIPFMDRIVYPYLKSHKLFKFPLKRMLLGGSIAGIAFIFAGCLEMCLEVCELRT</sequence>
<organism evidence="8 9">
    <name type="scientific">Macrosiphum euphorbiae</name>
    <name type="common">potato aphid</name>
    <dbReference type="NCBI Taxonomy" id="13131"/>
    <lineage>
        <taxon>Eukaryota</taxon>
        <taxon>Metazoa</taxon>
        <taxon>Ecdysozoa</taxon>
        <taxon>Arthropoda</taxon>
        <taxon>Hexapoda</taxon>
        <taxon>Insecta</taxon>
        <taxon>Pterygota</taxon>
        <taxon>Neoptera</taxon>
        <taxon>Paraneoptera</taxon>
        <taxon>Hemiptera</taxon>
        <taxon>Sternorrhyncha</taxon>
        <taxon>Aphidomorpha</taxon>
        <taxon>Aphidoidea</taxon>
        <taxon>Aphididae</taxon>
        <taxon>Macrosiphini</taxon>
        <taxon>Macrosiphum</taxon>
    </lineage>
</organism>
<dbReference type="Pfam" id="PF00854">
    <property type="entry name" value="PTR2"/>
    <property type="match status" value="1"/>
</dbReference>
<evidence type="ECO:0000256" key="1">
    <source>
        <dbReference type="ARBA" id="ARBA00004141"/>
    </source>
</evidence>
<keyword evidence="9" id="KW-1185">Reference proteome</keyword>
<evidence type="ECO:0000256" key="3">
    <source>
        <dbReference type="ARBA" id="ARBA00022692"/>
    </source>
</evidence>
<dbReference type="GO" id="GO:0022857">
    <property type="term" value="F:transmembrane transporter activity"/>
    <property type="evidence" value="ECO:0007669"/>
    <property type="project" value="InterPro"/>
</dbReference>
<keyword evidence="4" id="KW-0653">Protein transport</keyword>
<feature type="transmembrane region" description="Helical" evidence="7">
    <location>
        <begin position="6"/>
        <end position="29"/>
    </location>
</feature>
<reference evidence="8 9" key="1">
    <citation type="submission" date="2023-01" db="EMBL/GenBank/DDBJ databases">
        <authorList>
            <person name="Whitehead M."/>
        </authorList>
    </citation>
    <scope>NUCLEOTIDE SEQUENCE [LARGE SCALE GENOMIC DNA]</scope>
</reference>
<dbReference type="GO" id="GO:0015833">
    <property type="term" value="P:peptide transport"/>
    <property type="evidence" value="ECO:0007669"/>
    <property type="project" value="UniProtKB-KW"/>
</dbReference>
<evidence type="ECO:0000256" key="2">
    <source>
        <dbReference type="ARBA" id="ARBA00005982"/>
    </source>
</evidence>
<keyword evidence="4" id="KW-0813">Transport</keyword>
<evidence type="ECO:0000256" key="6">
    <source>
        <dbReference type="ARBA" id="ARBA00023136"/>
    </source>
</evidence>
<comment type="similarity">
    <text evidence="2">Belongs to the major facilitator superfamily. Proton-dependent oligopeptide transporter (POT/PTR) (TC 2.A.17) family.</text>
</comment>
<keyword evidence="4" id="KW-0571">Peptide transport</keyword>
<keyword evidence="3 7" id="KW-0812">Transmembrane</keyword>
<gene>
    <name evidence="8" type="ORF">MEUPH1_LOCUS1520</name>
</gene>
<feature type="transmembrane region" description="Helical" evidence="7">
    <location>
        <begin position="80"/>
        <end position="106"/>
    </location>
</feature>
<keyword evidence="6 7" id="KW-0472">Membrane</keyword>
<comment type="caution">
    <text evidence="8">The sequence shown here is derived from an EMBL/GenBank/DDBJ whole genome shotgun (WGS) entry which is preliminary data.</text>
</comment>
<feature type="transmembrane region" description="Helical" evidence="7">
    <location>
        <begin position="160"/>
        <end position="177"/>
    </location>
</feature>
<comment type="subcellular location">
    <subcellularLocation>
        <location evidence="1">Membrane</location>
        <topology evidence="1">Multi-pass membrane protein</topology>
    </subcellularLocation>
</comment>
<keyword evidence="5 7" id="KW-1133">Transmembrane helix</keyword>
<dbReference type="EMBL" id="CARXXK010000001">
    <property type="protein sequence ID" value="CAI6344382.1"/>
    <property type="molecule type" value="Genomic_DNA"/>
</dbReference>
<feature type="transmembrane region" description="Helical" evidence="7">
    <location>
        <begin position="41"/>
        <end position="60"/>
    </location>
</feature>
<protein>
    <submittedName>
        <fullName evidence="8">Uncharacterized protein</fullName>
    </submittedName>
</protein>
<feature type="transmembrane region" description="Helical" evidence="7">
    <location>
        <begin position="197"/>
        <end position="220"/>
    </location>
</feature>
<dbReference type="AlphaFoldDB" id="A0AAV0VJD4"/>
<name>A0AAV0VJD4_9HEMI</name>
<proteinExistence type="inferred from homology"/>